<proteinExistence type="predicted"/>
<gene>
    <name evidence="2" type="primary">npg1</name>
    <name evidence="1" type="ORF">SJAG_04080</name>
</gene>
<organism evidence="1 3">
    <name type="scientific">Schizosaccharomyces japonicus (strain yFS275 / FY16936)</name>
    <name type="common">Fission yeast</name>
    <dbReference type="NCBI Taxonomy" id="402676"/>
    <lineage>
        <taxon>Eukaryota</taxon>
        <taxon>Fungi</taxon>
        <taxon>Dikarya</taxon>
        <taxon>Ascomycota</taxon>
        <taxon>Taphrinomycotina</taxon>
        <taxon>Schizosaccharomycetes</taxon>
        <taxon>Schizosaccharomycetales</taxon>
        <taxon>Schizosaccharomycetaceae</taxon>
        <taxon>Schizosaccharomyces</taxon>
    </lineage>
</organism>
<dbReference type="OMA" id="INTRDIM"/>
<dbReference type="HOGENOM" id="CLU_347868_0_0_1"/>
<evidence type="ECO:0000313" key="2">
    <source>
        <dbReference type="JaponicusDB" id="SJAG_04080"/>
    </source>
</evidence>
<dbReference type="EMBL" id="KE651167">
    <property type="protein sequence ID" value="EEB08908.1"/>
    <property type="molecule type" value="Genomic_DNA"/>
</dbReference>
<accession>B6K5V4</accession>
<dbReference type="InterPro" id="IPR036872">
    <property type="entry name" value="CH_dom_sf"/>
</dbReference>
<reference evidence="1 3" key="1">
    <citation type="journal article" date="2011" name="Science">
        <title>Comparative functional genomics of the fission yeasts.</title>
        <authorList>
            <person name="Rhind N."/>
            <person name="Chen Z."/>
            <person name="Yassour M."/>
            <person name="Thompson D.A."/>
            <person name="Haas B.J."/>
            <person name="Habib N."/>
            <person name="Wapinski I."/>
            <person name="Roy S."/>
            <person name="Lin M.F."/>
            <person name="Heiman D.I."/>
            <person name="Young S.K."/>
            <person name="Furuya K."/>
            <person name="Guo Y."/>
            <person name="Pidoux A."/>
            <person name="Chen H.M."/>
            <person name="Robbertse B."/>
            <person name="Goldberg J.M."/>
            <person name="Aoki K."/>
            <person name="Bayne E.H."/>
            <person name="Berlin A.M."/>
            <person name="Desjardins C.A."/>
            <person name="Dobbs E."/>
            <person name="Dukaj L."/>
            <person name="Fan L."/>
            <person name="FitzGerald M.G."/>
            <person name="French C."/>
            <person name="Gujja S."/>
            <person name="Hansen K."/>
            <person name="Keifenheim D."/>
            <person name="Levin J.Z."/>
            <person name="Mosher R.A."/>
            <person name="Mueller C.A."/>
            <person name="Pfiffner J."/>
            <person name="Priest M."/>
            <person name="Russ C."/>
            <person name="Smialowska A."/>
            <person name="Swoboda P."/>
            <person name="Sykes S.M."/>
            <person name="Vaughn M."/>
            <person name="Vengrova S."/>
            <person name="Yoder R."/>
            <person name="Zeng Q."/>
            <person name="Allshire R."/>
            <person name="Baulcombe D."/>
            <person name="Birren B.W."/>
            <person name="Brown W."/>
            <person name="Ekwall K."/>
            <person name="Kellis M."/>
            <person name="Leatherwood J."/>
            <person name="Levin H."/>
            <person name="Margalit H."/>
            <person name="Martienssen R."/>
            <person name="Nieduszynski C.A."/>
            <person name="Spatafora J.W."/>
            <person name="Friedman N."/>
            <person name="Dalgaard J.Z."/>
            <person name="Baumann P."/>
            <person name="Niki H."/>
            <person name="Regev A."/>
            <person name="Nusbaum C."/>
        </authorList>
    </citation>
    <scope>NUCLEOTIDE SEQUENCE [LARGE SCALE GENOMIC DNA]</scope>
    <source>
        <strain evidence="3">yFS275 / FY16936</strain>
    </source>
</reference>
<evidence type="ECO:0000313" key="1">
    <source>
        <dbReference type="EMBL" id="EEB08908.1"/>
    </source>
</evidence>
<dbReference type="RefSeq" id="XP_002175201.1">
    <property type="nucleotide sequence ID" value="XM_002175165.1"/>
</dbReference>
<name>B6K5V4_SCHJY</name>
<dbReference type="VEuPathDB" id="FungiDB:SJAG_04080"/>
<evidence type="ECO:0000313" key="3">
    <source>
        <dbReference type="Proteomes" id="UP000001744"/>
    </source>
</evidence>
<sequence length="811" mass="93364">MSSAASRRGTIARIDVNITSSDNPRSRIPNINRLWFRYVSFHLTIKYWVETLVRLEPMSQKAFNLLLKNGSIFCRIVILFDPSLMKKYDINACAKERRLSFANMFLEFCSTIGIKDVLLQLRKVIDFGDQFLERFPALCRGYLFRKHNRQFSDYRVRVPSGKMIELLLKTTTHLPKRETAKVEIYMQTAYKINLKNVNLFVQSYNILATSDVYKPGATTCIPHSSTLIPATDFSCPALYNNMVFALQESPTIAASFFKALFSNKSSNLTNQEANILIAKLFNFGLTEFDRQCFTKAIIQMIKDSICLQDQKTTENQVRWAARVFKIVISPQFSKFYYSYLAEIAYEPSLIFPKSCNDNFSFRRTSFFLSYLRDNRCFLPRELIQVLHSIQNDLKGVPQSEKSYLERLFLYEQFSAVSLIASIKSQPDASSTLAVEMQRLLKECLLRNSKRDSHKELSVLCEKIIKLLCNDKPVYPSLKYADRYICLTKHDLFCLHDALLNSFREQAFANEPAFESLILKLPTYTFNAFQRNHMVTLRVSHEVVNCKTLCSVSGVFLTIANICSLFCQYRTNGSFNCRVWMDPTPIEETEWRYSESKLDYNHYWDKNSTTSDSGLEPKLNFRSMVGCQQLLIDLMSFISNMQKVKVDKYNLLKFLTHNVMSEFDYKENVKIAIRKLAEHCKKLDKAFLYHEGCAMDKQKKAAWLGGKSTKSALRTSSSVNEVIRCFPEIRPGDILDVKRTADGSNYKFILVEQHRNVKTEIVRMDALFQAASSGQVTFPLLGLLFDTAGLYSWTQSEFETNGHSLPSGAVSN</sequence>
<dbReference type="SUPFAM" id="SSF47576">
    <property type="entry name" value="Calponin-homology domain, CH-domain"/>
    <property type="match status" value="1"/>
</dbReference>
<dbReference type="Proteomes" id="UP000001744">
    <property type="component" value="Unassembled WGS sequence"/>
</dbReference>
<dbReference type="OrthoDB" id="5342602at2759"/>
<protein>
    <submittedName>
        <fullName evidence="1">GTPase regulator</fullName>
    </submittedName>
</protein>
<dbReference type="STRING" id="402676.B6K5V4"/>
<dbReference type="JaponicusDB" id="SJAG_04080">
    <property type="gene designation" value="npg1"/>
</dbReference>
<keyword evidence="3" id="KW-1185">Reference proteome</keyword>
<dbReference type="GeneID" id="7047604"/>
<dbReference type="AlphaFoldDB" id="B6K5V4"/>